<evidence type="ECO:0000256" key="6">
    <source>
        <dbReference type="ARBA" id="ARBA00022490"/>
    </source>
</evidence>
<dbReference type="EC" id="3.4.19.12" evidence="5"/>
<dbReference type="GO" id="GO:0071108">
    <property type="term" value="P:protein K48-linked deubiquitination"/>
    <property type="evidence" value="ECO:0007669"/>
    <property type="project" value="TreeGrafter"/>
</dbReference>
<evidence type="ECO:0000256" key="7">
    <source>
        <dbReference type="ARBA" id="ARBA00022553"/>
    </source>
</evidence>
<keyword evidence="12" id="KW-0378">Hydrolase</keyword>
<evidence type="ECO:0000256" key="2">
    <source>
        <dbReference type="ARBA" id="ARBA00004123"/>
    </source>
</evidence>
<dbReference type="InterPro" id="IPR003323">
    <property type="entry name" value="OTU_dom"/>
</dbReference>
<dbReference type="PANTHER" id="PTHR13367:SF27">
    <property type="entry name" value="OTU DOMAIN-CONTAINING PROTEIN"/>
    <property type="match status" value="1"/>
</dbReference>
<comment type="catalytic activity">
    <reaction evidence="1">
        <text>Thiol-dependent hydrolysis of ester, thioester, amide, peptide and isopeptide bonds formed by the C-terminal Gly of ubiquitin (a 76-residue protein attached to proteins as an intracellular targeting signal).</text>
        <dbReference type="EC" id="3.4.19.12"/>
    </reaction>
</comment>
<keyword evidence="10" id="KW-0863">Zinc-finger</keyword>
<organism evidence="19 20">
    <name type="scientific">Caerostris extrusa</name>
    <name type="common">Bark spider</name>
    <name type="synonym">Caerostris bankana</name>
    <dbReference type="NCBI Taxonomy" id="172846"/>
    <lineage>
        <taxon>Eukaryota</taxon>
        <taxon>Metazoa</taxon>
        <taxon>Ecdysozoa</taxon>
        <taxon>Arthropoda</taxon>
        <taxon>Chelicerata</taxon>
        <taxon>Arachnida</taxon>
        <taxon>Araneae</taxon>
        <taxon>Araneomorphae</taxon>
        <taxon>Entelegynae</taxon>
        <taxon>Araneoidea</taxon>
        <taxon>Araneidae</taxon>
        <taxon>Caerostris</taxon>
    </lineage>
</organism>
<dbReference type="PROSITE" id="PS50802">
    <property type="entry name" value="OTU"/>
    <property type="match status" value="1"/>
</dbReference>
<dbReference type="GO" id="GO:0070536">
    <property type="term" value="P:protein K63-linked deubiquitination"/>
    <property type="evidence" value="ECO:0007669"/>
    <property type="project" value="TreeGrafter"/>
</dbReference>
<dbReference type="GO" id="GO:0005737">
    <property type="term" value="C:cytoplasm"/>
    <property type="evidence" value="ECO:0007669"/>
    <property type="project" value="UniProtKB-SubCell"/>
</dbReference>
<evidence type="ECO:0000256" key="4">
    <source>
        <dbReference type="ARBA" id="ARBA00005865"/>
    </source>
</evidence>
<sequence length="626" mass="70378">MDTILSEFIARTSADPGLAEICWKVMNGTCSQLFLHFMCLKALLLDQNQKESAPLPIKLSGGHKQHLEDTFVSPLKNLHQKDSLDTDEIGGKRLSRGISRATENVNLVSRARSKLAKEFVATVSEKNQVIVGLETPVYTFSLPDLSIYPTDFREFLEKDLIETSTLVSLENAGELNWWAEKGTCQRLWPLATTGDGNCLLHAASLGMWGFHDRLLTLRKALHNLLSNSTFTEAFYRRWRWQVSLQNKEAGLVYCEEEWKKEWQTLLKMASTEPRLLPSQKKNYCENSSKGALLAVPEEDIQPDIYESLEEFHVLALAHVLRRPIIVIADTVLKDVTGEPFAPIPFGGIYLPLECPPAECLRSPLCLTYDAAHFSALVAMEKEAYADKTPHPPAAIPLIDPDHKLLPIQFAVDPGIEQDSIDFQEEDSMSNSTDIDRSSAAGSFDSDDSNMDRGSGSSSPGGLLSLQRKFWQLHSKSWIIQRYAESKSVDSLKNKKSKDPTLSIRLSASGIVGTLDNIIAAVIHTDNRHEYQEEMIRNYLNSARCRFLKEKGKRRQDGPSDIKIDHQEYLSQCVVPGCSLYGTAETRHMCSSCYNQQKSQVTDRYKNCPPRHSDSNNIQVLEMLILN</sequence>
<dbReference type="GO" id="GO:0008270">
    <property type="term" value="F:zinc ion binding"/>
    <property type="evidence" value="ECO:0007669"/>
    <property type="project" value="UniProtKB-KW"/>
</dbReference>
<dbReference type="Pfam" id="PF02338">
    <property type="entry name" value="OTU"/>
    <property type="match status" value="1"/>
</dbReference>
<gene>
    <name evidence="19" type="primary">Otud7b</name>
    <name evidence="19" type="ORF">CEXT_54101</name>
</gene>
<evidence type="ECO:0000313" key="19">
    <source>
        <dbReference type="EMBL" id="GIX87080.1"/>
    </source>
</evidence>
<keyword evidence="11" id="KW-0833">Ubl conjugation pathway</keyword>
<keyword evidence="9" id="KW-0479">Metal-binding</keyword>
<feature type="domain" description="OTU" evidence="17">
    <location>
        <begin position="187"/>
        <end position="379"/>
    </location>
</feature>
<dbReference type="Proteomes" id="UP001054945">
    <property type="component" value="Unassembled WGS sequence"/>
</dbReference>
<evidence type="ECO:0000259" key="17">
    <source>
        <dbReference type="PROSITE" id="PS50802"/>
    </source>
</evidence>
<dbReference type="InterPro" id="IPR051346">
    <property type="entry name" value="OTU_Deubiquitinase"/>
</dbReference>
<evidence type="ECO:0000256" key="8">
    <source>
        <dbReference type="ARBA" id="ARBA00022670"/>
    </source>
</evidence>
<evidence type="ECO:0000256" key="3">
    <source>
        <dbReference type="ARBA" id="ARBA00004496"/>
    </source>
</evidence>
<feature type="region of interest" description="Disordered" evidence="16">
    <location>
        <begin position="424"/>
        <end position="460"/>
    </location>
</feature>
<keyword evidence="14" id="KW-0862">Zinc</keyword>
<keyword evidence="13" id="KW-0788">Thiol protease</keyword>
<keyword evidence="15" id="KW-0539">Nucleus</keyword>
<dbReference type="GO" id="GO:0003677">
    <property type="term" value="F:DNA binding"/>
    <property type="evidence" value="ECO:0007669"/>
    <property type="project" value="InterPro"/>
</dbReference>
<dbReference type="EMBL" id="BPLR01003646">
    <property type="protein sequence ID" value="GIX87080.1"/>
    <property type="molecule type" value="Genomic_DNA"/>
</dbReference>
<evidence type="ECO:0000256" key="11">
    <source>
        <dbReference type="ARBA" id="ARBA00022786"/>
    </source>
</evidence>
<dbReference type="GO" id="GO:0035871">
    <property type="term" value="P:protein K11-linked deubiquitination"/>
    <property type="evidence" value="ECO:0007669"/>
    <property type="project" value="TreeGrafter"/>
</dbReference>
<evidence type="ECO:0000256" key="5">
    <source>
        <dbReference type="ARBA" id="ARBA00012759"/>
    </source>
</evidence>
<dbReference type="PANTHER" id="PTHR13367">
    <property type="entry name" value="UBIQUITIN THIOESTERASE"/>
    <property type="match status" value="1"/>
</dbReference>
<evidence type="ECO:0000256" key="14">
    <source>
        <dbReference type="ARBA" id="ARBA00022833"/>
    </source>
</evidence>
<dbReference type="AlphaFoldDB" id="A0AAV4NTN0"/>
<dbReference type="GO" id="GO:0070530">
    <property type="term" value="F:K63-linked polyubiquitin modification-dependent protein binding"/>
    <property type="evidence" value="ECO:0007669"/>
    <property type="project" value="TreeGrafter"/>
</dbReference>
<evidence type="ECO:0000259" key="18">
    <source>
        <dbReference type="PROSITE" id="PS51036"/>
    </source>
</evidence>
<evidence type="ECO:0000256" key="16">
    <source>
        <dbReference type="SAM" id="MobiDB-lite"/>
    </source>
</evidence>
<name>A0AAV4NTN0_CAEEX</name>
<evidence type="ECO:0000256" key="13">
    <source>
        <dbReference type="ARBA" id="ARBA00022807"/>
    </source>
</evidence>
<comment type="subcellular location">
    <subcellularLocation>
        <location evidence="3">Cytoplasm</location>
    </subcellularLocation>
    <subcellularLocation>
        <location evidence="2">Nucleus</location>
    </subcellularLocation>
</comment>
<comment type="caution">
    <text evidence="19">The sequence shown here is derived from an EMBL/GenBank/DDBJ whole genome shotgun (WGS) entry which is preliminary data.</text>
</comment>
<evidence type="ECO:0000256" key="9">
    <source>
        <dbReference type="ARBA" id="ARBA00022723"/>
    </source>
</evidence>
<evidence type="ECO:0000313" key="20">
    <source>
        <dbReference type="Proteomes" id="UP001054945"/>
    </source>
</evidence>
<keyword evidence="6" id="KW-0963">Cytoplasm</keyword>
<evidence type="ECO:0000256" key="15">
    <source>
        <dbReference type="ARBA" id="ARBA00023242"/>
    </source>
</evidence>
<keyword evidence="20" id="KW-1185">Reference proteome</keyword>
<dbReference type="InterPro" id="IPR002653">
    <property type="entry name" value="Znf_A20"/>
</dbReference>
<dbReference type="GO" id="GO:0005634">
    <property type="term" value="C:nucleus"/>
    <property type="evidence" value="ECO:0007669"/>
    <property type="project" value="UniProtKB-SubCell"/>
</dbReference>
<dbReference type="Pfam" id="PF01754">
    <property type="entry name" value="zf-A20"/>
    <property type="match status" value="1"/>
</dbReference>
<feature type="domain" description="A20-type" evidence="18">
    <location>
        <begin position="566"/>
        <end position="601"/>
    </location>
</feature>
<protein>
    <recommendedName>
        <fullName evidence="5">ubiquitinyl hydrolase 1</fullName>
        <ecNumber evidence="5">3.4.19.12</ecNumber>
    </recommendedName>
</protein>
<dbReference type="PROSITE" id="PS51036">
    <property type="entry name" value="ZF_A20"/>
    <property type="match status" value="1"/>
</dbReference>
<accession>A0AAV4NTN0</accession>
<evidence type="ECO:0000256" key="12">
    <source>
        <dbReference type="ARBA" id="ARBA00022801"/>
    </source>
</evidence>
<reference evidence="19 20" key="1">
    <citation type="submission" date="2021-06" db="EMBL/GenBank/DDBJ databases">
        <title>Caerostris extrusa draft genome.</title>
        <authorList>
            <person name="Kono N."/>
            <person name="Arakawa K."/>
        </authorList>
    </citation>
    <scope>NUCLEOTIDE SEQUENCE [LARGE SCALE GENOMIC DNA]</scope>
</reference>
<keyword evidence="7" id="KW-0597">Phosphoprotein</keyword>
<evidence type="ECO:0000256" key="10">
    <source>
        <dbReference type="ARBA" id="ARBA00022771"/>
    </source>
</evidence>
<dbReference type="GO" id="GO:0004843">
    <property type="term" value="F:cysteine-type deubiquitinase activity"/>
    <property type="evidence" value="ECO:0007669"/>
    <property type="project" value="UniProtKB-EC"/>
</dbReference>
<proteinExistence type="inferred from homology"/>
<dbReference type="GO" id="GO:0071947">
    <property type="term" value="P:protein deubiquitination involved in ubiquitin-dependent protein catabolic process"/>
    <property type="evidence" value="ECO:0007669"/>
    <property type="project" value="TreeGrafter"/>
</dbReference>
<evidence type="ECO:0000256" key="1">
    <source>
        <dbReference type="ARBA" id="ARBA00000707"/>
    </source>
</evidence>
<keyword evidence="8" id="KW-0645">Protease</keyword>
<dbReference type="CDD" id="cd22768">
    <property type="entry name" value="OTU_OTUD7"/>
    <property type="match status" value="1"/>
</dbReference>
<comment type="similarity">
    <text evidence="4">Belongs to the peptidase C64 family.</text>
</comment>